<evidence type="ECO:0000256" key="1">
    <source>
        <dbReference type="SAM" id="Phobius"/>
    </source>
</evidence>
<feature type="transmembrane region" description="Helical" evidence="1">
    <location>
        <begin position="44"/>
        <end position="65"/>
    </location>
</feature>
<dbReference type="Pfam" id="PF07786">
    <property type="entry name" value="HGSNAT_cat"/>
    <property type="match status" value="1"/>
</dbReference>
<keyword evidence="1" id="KW-0472">Membrane</keyword>
<protein>
    <recommendedName>
        <fullName evidence="2">Heparan-alpha-glucosaminide N-acetyltransferase catalytic domain-containing protein</fullName>
    </recommendedName>
</protein>
<keyword evidence="1" id="KW-0812">Transmembrane</keyword>
<feature type="transmembrane region" description="Helical" evidence="1">
    <location>
        <begin position="294"/>
        <end position="312"/>
    </location>
</feature>
<comment type="caution">
    <text evidence="3">The sequence shown here is derived from an EMBL/GenBank/DDBJ whole genome shotgun (WGS) entry which is preliminary data.</text>
</comment>
<feature type="transmembrane region" description="Helical" evidence="1">
    <location>
        <begin position="196"/>
        <end position="215"/>
    </location>
</feature>
<keyword evidence="1" id="KW-1133">Transmembrane helix</keyword>
<feature type="transmembrane region" description="Helical" evidence="1">
    <location>
        <begin position="262"/>
        <end position="282"/>
    </location>
</feature>
<dbReference type="PANTHER" id="PTHR31061:SF24">
    <property type="entry name" value="LD22376P"/>
    <property type="match status" value="1"/>
</dbReference>
<feature type="transmembrane region" description="Helical" evidence="1">
    <location>
        <begin position="169"/>
        <end position="189"/>
    </location>
</feature>
<accession>A0A444VHU9</accession>
<feature type="transmembrane region" description="Helical" evidence="1">
    <location>
        <begin position="362"/>
        <end position="381"/>
    </location>
</feature>
<evidence type="ECO:0000313" key="4">
    <source>
        <dbReference type="Proteomes" id="UP000290261"/>
    </source>
</evidence>
<dbReference type="Proteomes" id="UP000290261">
    <property type="component" value="Unassembled WGS sequence"/>
</dbReference>
<feature type="transmembrane region" description="Helical" evidence="1">
    <location>
        <begin position="324"/>
        <end position="342"/>
    </location>
</feature>
<feature type="domain" description="Heparan-alpha-glucosaminide N-acetyltransferase catalytic" evidence="2">
    <location>
        <begin position="2"/>
        <end position="154"/>
    </location>
</feature>
<name>A0A444VHU9_9FLAO</name>
<dbReference type="InterPro" id="IPR012429">
    <property type="entry name" value="HGSNAT_cat"/>
</dbReference>
<dbReference type="RefSeq" id="WP_129655900.1">
    <property type="nucleotide sequence ID" value="NZ_ML142914.1"/>
</dbReference>
<feature type="transmembrane region" description="Helical" evidence="1">
    <location>
        <begin position="77"/>
        <end position="97"/>
    </location>
</feature>
<dbReference type="PANTHER" id="PTHR31061">
    <property type="entry name" value="LD22376P"/>
    <property type="match status" value="1"/>
</dbReference>
<organism evidence="3 4">
    <name type="scientific">Flagellimonas olearia</name>
    <dbReference type="NCBI Taxonomy" id="552546"/>
    <lineage>
        <taxon>Bacteria</taxon>
        <taxon>Pseudomonadati</taxon>
        <taxon>Bacteroidota</taxon>
        <taxon>Flavobacteriia</taxon>
        <taxon>Flavobacteriales</taxon>
        <taxon>Flavobacteriaceae</taxon>
        <taxon>Flagellimonas</taxon>
    </lineage>
</organism>
<gene>
    <name evidence="3" type="ORF">DN53_05270</name>
</gene>
<dbReference type="EMBL" id="JJMP01000010">
    <property type="protein sequence ID" value="RYC50336.1"/>
    <property type="molecule type" value="Genomic_DNA"/>
</dbReference>
<reference evidence="3 4" key="1">
    <citation type="submission" date="2014-04" db="EMBL/GenBank/DDBJ databases">
        <title>Whole genome of Muricauda olearia.</title>
        <authorList>
            <person name="Zhang X.-H."/>
            <person name="Tang K."/>
        </authorList>
    </citation>
    <scope>NUCLEOTIDE SEQUENCE [LARGE SCALE GENOMIC DNA]</scope>
    <source>
        <strain evidence="3 4">Th120</strain>
    </source>
</reference>
<sequence length="390" mass="43904">MRLNSIDILRALTMVFMIWVNDFWTLDNVPKWLLHAKASEDYLGFSDIIFPLFLFIVGLSIPFAIKNRLKKGDTRTSIAKHILIRSFSLLFIGVFMVNYETAFSEGMIIGKYLWCMLMAFAVFLVWTHYKRSPIPKKWHLPLQIFGVLIFLFLALIYKGGADGEHWMRPQWWGILGLIGWAYLANALIFLYARGNFAVMIAVWILFNVLSVLAQTDFSLELNGGLRYFSTVVGGTIPGLTSAGILASLIFEKYVKTSLKQVYLILTVLGIICLVYALGTRPIWGISKLRATPSWLAVCSAMGFILFAVLHYIADKKKITKWAKIIAPAGTATLTCYMLPYIIYPLRTFVGFTLPDVLNTGVIGLLGSMVFALLVVAITGWLEKKGIKLKL</sequence>
<feature type="transmembrane region" description="Helical" evidence="1">
    <location>
        <begin position="7"/>
        <end position="24"/>
    </location>
</feature>
<feature type="transmembrane region" description="Helical" evidence="1">
    <location>
        <begin position="227"/>
        <end position="250"/>
    </location>
</feature>
<proteinExistence type="predicted"/>
<feature type="transmembrane region" description="Helical" evidence="1">
    <location>
        <begin position="138"/>
        <end position="157"/>
    </location>
</feature>
<feature type="transmembrane region" description="Helical" evidence="1">
    <location>
        <begin position="109"/>
        <end position="126"/>
    </location>
</feature>
<evidence type="ECO:0000313" key="3">
    <source>
        <dbReference type="EMBL" id="RYC50336.1"/>
    </source>
</evidence>
<keyword evidence="4" id="KW-1185">Reference proteome</keyword>
<dbReference type="AlphaFoldDB" id="A0A444VHU9"/>
<evidence type="ECO:0000259" key="2">
    <source>
        <dbReference type="Pfam" id="PF07786"/>
    </source>
</evidence>